<dbReference type="EMBL" id="CAJNOM010000064">
    <property type="protein sequence ID" value="CAF0960547.1"/>
    <property type="molecule type" value="Genomic_DNA"/>
</dbReference>
<keyword evidence="1" id="KW-0479">Metal-binding</keyword>
<dbReference type="Proteomes" id="UP000663832">
    <property type="component" value="Unassembled WGS sequence"/>
</dbReference>
<accession>A0A814DR22</accession>
<organism evidence="3 4">
    <name type="scientific">Adineta steineri</name>
    <dbReference type="NCBI Taxonomy" id="433720"/>
    <lineage>
        <taxon>Eukaryota</taxon>
        <taxon>Metazoa</taxon>
        <taxon>Spiralia</taxon>
        <taxon>Gnathifera</taxon>
        <taxon>Rotifera</taxon>
        <taxon>Eurotatoria</taxon>
        <taxon>Bdelloidea</taxon>
        <taxon>Adinetida</taxon>
        <taxon>Adinetidae</taxon>
        <taxon>Adineta</taxon>
    </lineage>
</organism>
<evidence type="ECO:0000313" key="3">
    <source>
        <dbReference type="EMBL" id="CAF0960547.1"/>
    </source>
</evidence>
<dbReference type="PANTHER" id="PTHR30538">
    <property type="entry name" value="LYSINE 2,3-AMINOMUTASE-RELATED"/>
    <property type="match status" value="1"/>
</dbReference>
<comment type="caution">
    <text evidence="3">The sequence shown here is derived from an EMBL/GenBank/DDBJ whole genome shotgun (WGS) entry which is preliminary data.</text>
</comment>
<dbReference type="EMBL" id="CAJNOI010000041">
    <property type="protein sequence ID" value="CAF0916154.1"/>
    <property type="molecule type" value="Genomic_DNA"/>
</dbReference>
<keyword evidence="4" id="KW-1185">Reference proteome</keyword>
<name>A0A814DR22_9BILA</name>
<protein>
    <submittedName>
        <fullName evidence="3">Uncharacterized protein</fullName>
    </submittedName>
</protein>
<dbReference type="InterPro" id="IPR003739">
    <property type="entry name" value="Lys_aminomutase/Glu_NH3_mut"/>
</dbReference>
<sequence length="116" mass="13525">MYELIKYLSYINIQPYYVYLHDMVSGAKEFRTSLHFAVELEKLLRGSTAGFNMPQFIIDLLTGGGKRLVSSFDSYDRQTGISIFRSSQITQRKLEQSKKSTDLFFYFDPLRNISEI</sequence>
<dbReference type="InterPro" id="IPR013785">
    <property type="entry name" value="Aldolase_TIM"/>
</dbReference>
<evidence type="ECO:0000313" key="4">
    <source>
        <dbReference type="Proteomes" id="UP000663832"/>
    </source>
</evidence>
<dbReference type="OrthoDB" id="5396721at2759"/>
<proteinExistence type="predicted"/>
<keyword evidence="1" id="KW-0004">4Fe-4S</keyword>
<dbReference type="Proteomes" id="UP000663877">
    <property type="component" value="Unassembled WGS sequence"/>
</dbReference>
<dbReference type="PANTHER" id="PTHR30538:SF0">
    <property type="entry name" value="L-LYSINE 2,3-AMINOMUTASE AQ_1632-RELATED"/>
    <property type="match status" value="1"/>
</dbReference>
<evidence type="ECO:0000313" key="2">
    <source>
        <dbReference type="EMBL" id="CAF0916154.1"/>
    </source>
</evidence>
<reference evidence="3" key="1">
    <citation type="submission" date="2021-02" db="EMBL/GenBank/DDBJ databases">
        <authorList>
            <person name="Nowell W R."/>
        </authorList>
    </citation>
    <scope>NUCLEOTIDE SEQUENCE</scope>
</reference>
<dbReference type="AlphaFoldDB" id="A0A814DR22"/>
<dbReference type="Gene3D" id="3.20.20.70">
    <property type="entry name" value="Aldolase class I"/>
    <property type="match status" value="1"/>
</dbReference>
<keyword evidence="1" id="KW-0408">Iron</keyword>
<dbReference type="GO" id="GO:0051539">
    <property type="term" value="F:4 iron, 4 sulfur cluster binding"/>
    <property type="evidence" value="ECO:0007669"/>
    <property type="project" value="UniProtKB-KW"/>
</dbReference>
<keyword evidence="1" id="KW-0411">Iron-sulfur</keyword>
<gene>
    <name evidence="2" type="ORF">BJG266_LOCUS11272</name>
    <name evidence="3" type="ORF">QVE165_LOCUS12728</name>
</gene>
<evidence type="ECO:0000256" key="1">
    <source>
        <dbReference type="ARBA" id="ARBA00022485"/>
    </source>
</evidence>